<evidence type="ECO:0000313" key="1">
    <source>
        <dbReference type="Proteomes" id="UP000887563"/>
    </source>
</evidence>
<name>A0A914KNW2_MELIC</name>
<dbReference type="AlphaFoldDB" id="A0A914KNW2"/>
<reference evidence="2" key="1">
    <citation type="submission" date="2022-11" db="UniProtKB">
        <authorList>
            <consortium name="WormBaseParasite"/>
        </authorList>
    </citation>
    <scope>IDENTIFICATION</scope>
</reference>
<evidence type="ECO:0000313" key="2">
    <source>
        <dbReference type="WBParaSite" id="Minc3s00060g03103"/>
    </source>
</evidence>
<proteinExistence type="predicted"/>
<protein>
    <submittedName>
        <fullName evidence="2">Uncharacterized protein</fullName>
    </submittedName>
</protein>
<accession>A0A914KNW2</accession>
<keyword evidence="1" id="KW-1185">Reference proteome</keyword>
<dbReference type="WBParaSite" id="Minc3s00060g03103">
    <property type="protein sequence ID" value="Minc3s00060g03103"/>
    <property type="gene ID" value="Minc3s00060g03103"/>
</dbReference>
<dbReference type="Proteomes" id="UP000887563">
    <property type="component" value="Unplaced"/>
</dbReference>
<organism evidence="1 2">
    <name type="scientific">Meloidogyne incognita</name>
    <name type="common">Southern root-knot nematode worm</name>
    <name type="synonym">Oxyuris incognita</name>
    <dbReference type="NCBI Taxonomy" id="6306"/>
    <lineage>
        <taxon>Eukaryota</taxon>
        <taxon>Metazoa</taxon>
        <taxon>Ecdysozoa</taxon>
        <taxon>Nematoda</taxon>
        <taxon>Chromadorea</taxon>
        <taxon>Rhabditida</taxon>
        <taxon>Tylenchina</taxon>
        <taxon>Tylenchomorpha</taxon>
        <taxon>Tylenchoidea</taxon>
        <taxon>Meloidogynidae</taxon>
        <taxon>Meloidogyninae</taxon>
        <taxon>Meloidogyne</taxon>
        <taxon>Meloidogyne incognita group</taxon>
    </lineage>
</organism>
<sequence>MQAQKKITEYFTVRRSTRRQGKQIQLLRTHNHTGLIMFRLFQITFTDIFYGQFLRIIFADILCGQSLRTVFADIFFRTVFADNLLRTIFADTLGEHQLEFLFFYLTIMSP</sequence>